<feature type="region of interest" description="Disordered" evidence="4">
    <location>
        <begin position="47"/>
        <end position="86"/>
    </location>
</feature>
<accession>A0A3B6INN6</accession>
<dbReference type="Gramene" id="TraesLDM4B03G02268100.1">
    <property type="protein sequence ID" value="TraesLDM4B03G02268100.1.CDS1"/>
    <property type="gene ID" value="TraesLDM4B03G02268100"/>
</dbReference>
<feature type="region of interest" description="Disordered" evidence="4">
    <location>
        <begin position="1"/>
        <end position="20"/>
    </location>
</feature>
<feature type="region of interest" description="Disordered" evidence="4">
    <location>
        <begin position="210"/>
        <end position="257"/>
    </location>
</feature>
<keyword evidence="2 3" id="KW-0813">Transport</keyword>
<reference evidence="6" key="2">
    <citation type="submission" date="2018-10" db="UniProtKB">
        <authorList>
            <consortium name="EnsemblPlants"/>
        </authorList>
    </citation>
    <scope>IDENTIFICATION</scope>
</reference>
<dbReference type="OrthoDB" id="1922221at2759"/>
<dbReference type="STRING" id="4565.A0A3B6INN6"/>
<gene>
    <name evidence="6" type="primary">LOC123094616</name>
</gene>
<evidence type="ECO:0000259" key="5">
    <source>
        <dbReference type="Pfam" id="PF03081"/>
    </source>
</evidence>
<dbReference type="Proteomes" id="UP000019116">
    <property type="component" value="Chromosome 4B"/>
</dbReference>
<dbReference type="GO" id="GO:0006887">
    <property type="term" value="P:exocytosis"/>
    <property type="evidence" value="ECO:0000318"/>
    <property type="project" value="GO_Central"/>
</dbReference>
<dbReference type="PANTHER" id="PTHR12542">
    <property type="entry name" value="EXOCYST COMPLEX PROTEIN EXO70"/>
    <property type="match status" value="1"/>
</dbReference>
<dbReference type="Gramene" id="TraesCAD_scaffold_038618_01G000100.1">
    <property type="protein sequence ID" value="TraesCAD_scaffold_038618_01G000100.1"/>
    <property type="gene ID" value="TraesCAD_scaffold_038618_01G000100"/>
</dbReference>
<dbReference type="KEGG" id="taes:123094616"/>
<protein>
    <recommendedName>
        <fullName evidence="3">Exocyst subunit Exo70 family protein</fullName>
    </recommendedName>
</protein>
<dbReference type="Gramene" id="TraesCLE_scaffold_013683_01G000100.1">
    <property type="protein sequence ID" value="TraesCLE_scaffold_013683_01G000100.1"/>
    <property type="gene ID" value="TraesCLE_scaffold_013683_01G000100"/>
</dbReference>
<feature type="domain" description="Exocyst complex subunit Exo70 C-terminal" evidence="5">
    <location>
        <begin position="326"/>
        <end position="696"/>
    </location>
</feature>
<dbReference type="Gramene" id="TraesPARA_EIv1.0_1332410.1">
    <property type="protein sequence ID" value="TraesPARA_EIv1.0_1332410.1.CDS1"/>
    <property type="gene ID" value="TraesPARA_EIv1.0_1332410"/>
</dbReference>
<keyword evidence="7" id="KW-1185">Reference proteome</keyword>
<dbReference type="AlphaFoldDB" id="A0A3B6INN6"/>
<dbReference type="EnsemblPlants" id="TraesCS4B02G112100.1">
    <property type="protein sequence ID" value="TraesCS4B02G112100.1.cds1"/>
    <property type="gene ID" value="TraesCS4B02G112100"/>
</dbReference>
<dbReference type="OMA" id="VEIATWI"/>
<dbReference type="Gramene" id="TraesJUL4B03G02288310.1">
    <property type="protein sequence ID" value="TraesJUL4B03G02288310.1.CDS1"/>
    <property type="gene ID" value="TraesJUL4B03G02288310"/>
</dbReference>
<keyword evidence="3" id="KW-0268">Exocytosis</keyword>
<dbReference type="Pfam" id="PF03081">
    <property type="entry name" value="Exo70_C"/>
    <property type="match status" value="1"/>
</dbReference>
<dbReference type="Gramene" id="TraesSYM4B03G02294890.1">
    <property type="protein sequence ID" value="TraesSYM4B03G02294890.1.CDS1"/>
    <property type="gene ID" value="TraesSYM4B03G02294890"/>
</dbReference>
<dbReference type="GeneID" id="123094616"/>
<dbReference type="Gramene" id="TraesCS4B03G0255100.1">
    <property type="protein sequence ID" value="TraesCS4B03G0255100.1.CDS1"/>
    <property type="gene ID" value="TraesCS4B03G0255100"/>
</dbReference>
<dbReference type="RefSeq" id="XP_044372520.1">
    <property type="nucleotide sequence ID" value="XM_044516585.1"/>
</dbReference>
<dbReference type="Gramene" id="TraesNOR4B03G02285260.1">
    <property type="protein sequence ID" value="TraesNOR4B03G02285260.1.CDS1"/>
    <property type="gene ID" value="TraesNOR4B03G02285260"/>
</dbReference>
<dbReference type="Gramene" id="TraesMAC4B03G02267550.1">
    <property type="protein sequence ID" value="TraesMAC4B03G02267550.1.CDS1"/>
    <property type="gene ID" value="TraesMAC4B03G02267550"/>
</dbReference>
<evidence type="ECO:0000256" key="2">
    <source>
        <dbReference type="ARBA" id="ARBA00022448"/>
    </source>
</evidence>
<feature type="compositionally biased region" description="Basic and acidic residues" evidence="4">
    <location>
        <begin position="47"/>
        <end position="59"/>
    </location>
</feature>
<dbReference type="Gramene" id="TraesLAC4B03G02221440.1">
    <property type="protein sequence ID" value="TraesLAC4B03G02221440.1.CDS1"/>
    <property type="gene ID" value="TraesLAC4B03G02221440"/>
</dbReference>
<dbReference type="PANTHER" id="PTHR12542:SF127">
    <property type="entry name" value="EXOCYST COMPLEX COMPONENT EXO70C1"/>
    <property type="match status" value="1"/>
</dbReference>
<dbReference type="Gene3D" id="1.20.1280.170">
    <property type="entry name" value="Exocyst complex component Exo70"/>
    <property type="match status" value="1"/>
</dbReference>
<dbReference type="Gramene" id="TraesROB_scaffold_031431_01G000100.1">
    <property type="protein sequence ID" value="TraesROB_scaffold_031431_01G000100.1"/>
    <property type="gene ID" value="TraesROB_scaffold_031431_01G000100"/>
</dbReference>
<keyword evidence="3" id="KW-0653">Protein transport</keyword>
<organism evidence="6">
    <name type="scientific">Triticum aestivum</name>
    <name type="common">Wheat</name>
    <dbReference type="NCBI Taxonomy" id="4565"/>
    <lineage>
        <taxon>Eukaryota</taxon>
        <taxon>Viridiplantae</taxon>
        <taxon>Streptophyta</taxon>
        <taxon>Embryophyta</taxon>
        <taxon>Tracheophyta</taxon>
        <taxon>Spermatophyta</taxon>
        <taxon>Magnoliopsida</taxon>
        <taxon>Liliopsida</taxon>
        <taxon>Poales</taxon>
        <taxon>Poaceae</taxon>
        <taxon>BOP clade</taxon>
        <taxon>Pooideae</taxon>
        <taxon>Triticodae</taxon>
        <taxon>Triticeae</taxon>
        <taxon>Triticinae</taxon>
        <taxon>Triticum</taxon>
    </lineage>
</organism>
<dbReference type="Gramene" id="TraesARI4B03G02304050.2">
    <property type="protein sequence ID" value="TraesARI4B03G02304050.2.CDS1"/>
    <property type="gene ID" value="TraesARI4B03G02304050"/>
</dbReference>
<dbReference type="GO" id="GO:0005546">
    <property type="term" value="F:phosphatidylinositol-4,5-bisphosphate binding"/>
    <property type="evidence" value="ECO:0007669"/>
    <property type="project" value="InterPro"/>
</dbReference>
<dbReference type="GO" id="GO:0015031">
    <property type="term" value="P:protein transport"/>
    <property type="evidence" value="ECO:0007669"/>
    <property type="project" value="UniProtKB-KW"/>
</dbReference>
<dbReference type="InterPro" id="IPR016159">
    <property type="entry name" value="Cullin_repeat-like_dom_sf"/>
</dbReference>
<dbReference type="Gramene" id="TraesARI4B03G02304050.1">
    <property type="protein sequence ID" value="TraesARI4B03G02304050.1.CDS1"/>
    <property type="gene ID" value="TraesARI4B03G02304050"/>
</dbReference>
<evidence type="ECO:0000313" key="7">
    <source>
        <dbReference type="Proteomes" id="UP000019116"/>
    </source>
</evidence>
<proteinExistence type="inferred from homology"/>
<dbReference type="InterPro" id="IPR046364">
    <property type="entry name" value="Exo70_C"/>
</dbReference>
<dbReference type="SUPFAM" id="SSF74788">
    <property type="entry name" value="Cullin repeat-like"/>
    <property type="match status" value="1"/>
</dbReference>
<dbReference type="InterPro" id="IPR004140">
    <property type="entry name" value="Exo70"/>
</dbReference>
<comment type="similarity">
    <text evidence="1 3">Belongs to the EXO70 family.</text>
</comment>
<dbReference type="Gramene" id="TraesRN4B0100267800.1">
    <property type="protein sequence ID" value="TraesRN4B0100267800.1"/>
    <property type="gene ID" value="TraesRN4B0100267800"/>
</dbReference>
<evidence type="ECO:0000256" key="1">
    <source>
        <dbReference type="ARBA" id="ARBA00006756"/>
    </source>
</evidence>
<dbReference type="PaxDb" id="4565-Traes_4BS_EA3A30FBE.2"/>
<dbReference type="SMR" id="A0A3B6INN6"/>
<dbReference type="GO" id="GO:0000145">
    <property type="term" value="C:exocyst"/>
    <property type="evidence" value="ECO:0000318"/>
    <property type="project" value="GO_Central"/>
</dbReference>
<evidence type="ECO:0000256" key="4">
    <source>
        <dbReference type="SAM" id="MobiDB-lite"/>
    </source>
</evidence>
<evidence type="ECO:0000313" key="6">
    <source>
        <dbReference type="EnsemblPlants" id="TraesCS4B02G112100.1.cds1"/>
    </source>
</evidence>
<reference evidence="6" key="1">
    <citation type="submission" date="2018-08" db="EMBL/GenBank/DDBJ databases">
        <authorList>
            <person name="Rossello M."/>
        </authorList>
    </citation>
    <scope>NUCLEOTIDE SEQUENCE [LARGE SCALE GENOMIC DNA]</scope>
    <source>
        <strain evidence="6">cv. Chinese Spring</strain>
    </source>
</reference>
<comment type="function">
    <text evidence="3">Component of the exocyst complex.</text>
</comment>
<dbReference type="Gramene" id="TraesCS4B02G112100.1">
    <property type="protein sequence ID" value="TraesCS4B02G112100.1.cds1"/>
    <property type="gene ID" value="TraesCS4B02G112100"/>
</dbReference>
<evidence type="ECO:0000256" key="3">
    <source>
        <dbReference type="RuleBase" id="RU365026"/>
    </source>
</evidence>
<name>A0A3B6INN6_WHEAT</name>
<sequence length="710" mass="77115">MERIPIPIAMLPQKSSSFSQATIREDKLGRNLSLGAIKLNEHIERAKKDAAEAAGDKKAAAGGGEGAPPDGSGVGETPEPPPHEEPDLAELSAEVDAFLASRDGDAPLSISEVTLDRFASAVEVEIAQSEEKEGKWALGEGGEQPLLLAAIKRIVTLASALTATGGGNGTEGAVKYTIGVHRVTGVLHRSMTFLEDELHALLEDPCLAKTPKASESGSATAKSMKRPPSFGQGGDPDRPVVPPTEGGSAGDDASQFQPFPAETVDHLRAMAEVMITAGYETECIQVFLVARRNALDATMQSLGYEKASIDDVVKMSWEGLESEIGTWIKAFRHILNAGLSAEHDLCVRLFVGRNAGLGRDIFADLARCAMLQMFNFTEAVAMTKRAAEKLFKVLDMYEAIRDGAPVVDGLISTNKAEGGENSSGAEALADLKSELASVRSRLGESAAAIFCDLESSIRADAGKQPVPGGAVHPLTRYLMNYLKYACEYKNTLEQVFREFHRPDAVDSPGHEGESNPFAAQLMEVMELLHGNLEAKSKLYKDLALSSIFLMNNGRYMLQKIRGSPEINAVVGEAWARKRSTDLRQYHKNYQRETWGRVLNVLRDDGGITVKGHVQKPVLKERFKQFNAAIDEIQRTQGAWVVSDEQLQSELRVSITAVVVPAYRSFLGRFAQHFTAGRQTEKYIKLSADDLEGIIEELFEGSAGSMSRRRN</sequence>
<dbReference type="Gramene" id="TraesWEE_scaffold_031860_01G000100.1">
    <property type="protein sequence ID" value="TraesWEE_scaffold_031860_01G000100.1"/>
    <property type="gene ID" value="TraesWEE_scaffold_031860_01G000100"/>
</dbReference>